<accession>A0A2R8VHQ2</accession>
<dbReference type="Ensembl" id="ENSMUST00000230280.2">
    <property type="protein sequence ID" value="ENSMUSP00000155450.2"/>
    <property type="gene ID" value="ENSMUSG00000053559.14"/>
</dbReference>
<gene>
    <name evidence="1 2" type="primary">Smagp</name>
</gene>
<organism evidence="1 3">
    <name type="scientific">Mus musculus</name>
    <name type="common">Mouse</name>
    <dbReference type="NCBI Taxonomy" id="10090"/>
    <lineage>
        <taxon>Eukaryota</taxon>
        <taxon>Metazoa</taxon>
        <taxon>Chordata</taxon>
        <taxon>Craniata</taxon>
        <taxon>Vertebrata</taxon>
        <taxon>Euteleostomi</taxon>
        <taxon>Mammalia</taxon>
        <taxon>Eutheria</taxon>
        <taxon>Euarchontoglires</taxon>
        <taxon>Glires</taxon>
        <taxon>Rodentia</taxon>
        <taxon>Myomorpha</taxon>
        <taxon>Muroidea</taxon>
        <taxon>Muridae</taxon>
        <taxon>Murinae</taxon>
        <taxon>Mus</taxon>
        <taxon>Mus</taxon>
    </lineage>
</organism>
<reference evidence="1" key="2">
    <citation type="journal article" date="2011" name="PLoS Biol.">
        <title>Modernizing reference genome assemblies.</title>
        <authorList>
            <person name="Church D.M."/>
            <person name="Schneider V.A."/>
            <person name="Graves T."/>
            <person name="Auger K."/>
            <person name="Cunningham F."/>
            <person name="Bouk N."/>
            <person name="Chen H.C."/>
            <person name="Agarwala R."/>
            <person name="McLaren W.M."/>
            <person name="Ritchie G.R."/>
            <person name="Albracht D."/>
            <person name="Kremitzki M."/>
            <person name="Rock S."/>
            <person name="Kotkiewicz H."/>
            <person name="Kremitzki C."/>
            <person name="Wollam A."/>
            <person name="Trani L."/>
            <person name="Fulton L."/>
            <person name="Fulton R."/>
            <person name="Matthews L."/>
            <person name="Whitehead S."/>
            <person name="Chow W."/>
            <person name="Torrance J."/>
            <person name="Dunn M."/>
            <person name="Harden G."/>
            <person name="Threadgold G."/>
            <person name="Wood J."/>
            <person name="Collins J."/>
            <person name="Heath P."/>
            <person name="Griffiths G."/>
            <person name="Pelan S."/>
            <person name="Grafham D."/>
            <person name="Eichler E.E."/>
            <person name="Weinstock G."/>
            <person name="Mardis E.R."/>
            <person name="Wilson R.K."/>
            <person name="Howe K."/>
            <person name="Flicek P."/>
            <person name="Hubbard T."/>
        </authorList>
    </citation>
    <scope>NUCLEOTIDE SEQUENCE [LARGE SCALE GENOMIC DNA]</scope>
    <source>
        <strain evidence="1">C57BL/6J</strain>
    </source>
</reference>
<evidence type="ECO:0000313" key="1">
    <source>
        <dbReference type="Ensembl" id="ENSMUSP00000155300.2"/>
    </source>
</evidence>
<proteinExistence type="predicted"/>
<name>A0A2R8VHQ2_MOUSE</name>
<evidence type="ECO:0000313" key="2">
    <source>
        <dbReference type="MGI" id="MGI:2448476"/>
    </source>
</evidence>
<protein>
    <submittedName>
        <fullName evidence="1">Small cell adhesion glycoprotein</fullName>
    </submittedName>
</protein>
<dbReference type="VEuPathDB" id="HostDB:ENSMUSG00000053559"/>
<dbReference type="MGI" id="MGI:2448476">
    <property type="gene designation" value="Smagp"/>
</dbReference>
<dbReference type="GeneTree" id="ENSGT00390000010077"/>
<dbReference type="AlphaFoldDB" id="A0A2R8VHQ2"/>
<dbReference type="Ensembl" id="ENSMUST00000229965.2">
    <property type="protein sequence ID" value="ENSMUSP00000155300.2"/>
    <property type="gene ID" value="ENSMUSG00000053559.14"/>
</dbReference>
<dbReference type="Proteomes" id="UP000000589">
    <property type="component" value="Chromosome 15"/>
</dbReference>
<reference evidence="1 3" key="1">
    <citation type="journal article" date="2009" name="PLoS Biol.">
        <title>Lineage-specific biology revealed by a finished genome assembly of the mouse.</title>
        <authorList>
            <consortium name="Mouse Genome Sequencing Consortium"/>
            <person name="Church D.M."/>
            <person name="Goodstadt L."/>
            <person name="Hillier L.W."/>
            <person name="Zody M.C."/>
            <person name="Goldstein S."/>
            <person name="She X."/>
            <person name="Bult C.J."/>
            <person name="Agarwala R."/>
            <person name="Cherry J.L."/>
            <person name="DiCuccio M."/>
            <person name="Hlavina W."/>
            <person name="Kapustin Y."/>
            <person name="Meric P."/>
            <person name="Maglott D."/>
            <person name="Birtle Z."/>
            <person name="Marques A.C."/>
            <person name="Graves T."/>
            <person name="Zhou S."/>
            <person name="Teague B."/>
            <person name="Potamousis K."/>
            <person name="Churas C."/>
            <person name="Place M."/>
            <person name="Herschleb J."/>
            <person name="Runnheim R."/>
            <person name="Forrest D."/>
            <person name="Amos-Landgraf J."/>
            <person name="Schwartz D.C."/>
            <person name="Cheng Z."/>
            <person name="Lindblad-Toh K."/>
            <person name="Eichler E.E."/>
            <person name="Ponting C.P."/>
        </authorList>
    </citation>
    <scope>NUCLEOTIDE SEQUENCE [LARGE SCALE GENOMIC DNA]</scope>
    <source>
        <strain evidence="1 3">C57BL/6J</strain>
    </source>
</reference>
<evidence type="ECO:0000313" key="3">
    <source>
        <dbReference type="Proteomes" id="UP000000589"/>
    </source>
</evidence>
<dbReference type="Antibodypedia" id="42988">
    <property type="antibodies" value="103 antibodies from 22 providers"/>
</dbReference>
<dbReference type="AGR" id="MGI:2448476"/>
<dbReference type="ExpressionAtlas" id="A0A2R8VHQ2">
    <property type="expression patterns" value="baseline and differential"/>
</dbReference>
<sequence>MNNLPATPSPEELMTTPVFQAPETLSPQAEEASTALIAEQRQLRHL</sequence>
<keyword evidence="3" id="KW-1185">Reference proteome</keyword>
<reference evidence="1" key="3">
    <citation type="submission" date="2025-05" db="UniProtKB">
        <authorList>
            <consortium name="Ensembl"/>
        </authorList>
    </citation>
    <scope>IDENTIFICATION</scope>
    <source>
        <strain evidence="1">C57BL/6J</strain>
    </source>
</reference>
<dbReference type="Bgee" id="ENSMUSG00000053559">
    <property type="expression patterns" value="Expressed in secondary oocyte and 215 other cell types or tissues"/>
</dbReference>